<dbReference type="Gene3D" id="3.30.710.10">
    <property type="entry name" value="Potassium Channel Kv1.1, Chain A"/>
    <property type="match status" value="1"/>
</dbReference>
<dbReference type="PANTHER" id="PTHR22744">
    <property type="entry name" value="HELIX LOOP HELIX PROTEIN 21-RELATED"/>
    <property type="match status" value="1"/>
</dbReference>
<feature type="non-terminal residue" evidence="2">
    <location>
        <position position="1"/>
    </location>
</feature>
<dbReference type="InterPro" id="IPR011333">
    <property type="entry name" value="SKP1/BTB/POZ_sf"/>
</dbReference>
<dbReference type="Pfam" id="PF00651">
    <property type="entry name" value="BTB"/>
    <property type="match status" value="1"/>
</dbReference>
<gene>
    <name evidence="2" type="ORF">PFISCL1PPCAC_24448</name>
</gene>
<feature type="non-terminal residue" evidence="2">
    <location>
        <position position="230"/>
    </location>
</feature>
<keyword evidence="3" id="KW-1185">Reference proteome</keyword>
<dbReference type="InterPro" id="IPR000210">
    <property type="entry name" value="BTB/POZ_dom"/>
</dbReference>
<reference evidence="2" key="1">
    <citation type="submission" date="2023-10" db="EMBL/GenBank/DDBJ databases">
        <title>Genome assembly of Pristionchus species.</title>
        <authorList>
            <person name="Yoshida K."/>
            <person name="Sommer R.J."/>
        </authorList>
    </citation>
    <scope>NUCLEOTIDE SEQUENCE</scope>
    <source>
        <strain evidence="2">RS5133</strain>
    </source>
</reference>
<dbReference type="CDD" id="cd18186">
    <property type="entry name" value="BTB_POZ_ZBTB_KLHL-like"/>
    <property type="match status" value="1"/>
</dbReference>
<accession>A0AAV5WLI7</accession>
<sequence>SVGGNICFIDFLRVSDQPSRGLRHILSEKQYDRFGYGYSTEMNVVIKILKQVIDNSNLADLNSNVTVMIENKKILVDAPYVSKWSDFLQGYFTSNMREKANGIYPINDCSLVDFIEMLAVIYPSSKPIDESNVERMIDIADRFLMPMLTRKCELFLSQTSSHGITEIQMIDMADRFNLVRTRTIVLQRLCSTKLLRSKILKTKGYKNLSKEMKKSIDARYVQLDVIERGQ</sequence>
<dbReference type="SUPFAM" id="SSF54695">
    <property type="entry name" value="POZ domain"/>
    <property type="match status" value="1"/>
</dbReference>
<dbReference type="EMBL" id="BTSY01000006">
    <property type="protein sequence ID" value="GMT33151.1"/>
    <property type="molecule type" value="Genomic_DNA"/>
</dbReference>
<evidence type="ECO:0000313" key="3">
    <source>
        <dbReference type="Proteomes" id="UP001432322"/>
    </source>
</evidence>
<dbReference type="Proteomes" id="UP001432322">
    <property type="component" value="Unassembled WGS sequence"/>
</dbReference>
<comment type="caution">
    <text evidence="2">The sequence shown here is derived from an EMBL/GenBank/DDBJ whole genome shotgun (WGS) entry which is preliminary data.</text>
</comment>
<dbReference type="PANTHER" id="PTHR22744:SF14">
    <property type="entry name" value="BTB DOMAIN-CONTAINING PROTEIN-RELATED"/>
    <property type="match status" value="1"/>
</dbReference>
<organism evidence="2 3">
    <name type="scientific">Pristionchus fissidentatus</name>
    <dbReference type="NCBI Taxonomy" id="1538716"/>
    <lineage>
        <taxon>Eukaryota</taxon>
        <taxon>Metazoa</taxon>
        <taxon>Ecdysozoa</taxon>
        <taxon>Nematoda</taxon>
        <taxon>Chromadorea</taxon>
        <taxon>Rhabditida</taxon>
        <taxon>Rhabditina</taxon>
        <taxon>Diplogasteromorpha</taxon>
        <taxon>Diplogasteroidea</taxon>
        <taxon>Neodiplogasteridae</taxon>
        <taxon>Pristionchus</taxon>
    </lineage>
</organism>
<dbReference type="SMART" id="SM00225">
    <property type="entry name" value="BTB"/>
    <property type="match status" value="1"/>
</dbReference>
<dbReference type="AlphaFoldDB" id="A0AAV5WLI7"/>
<proteinExistence type="predicted"/>
<name>A0AAV5WLI7_9BILA</name>
<evidence type="ECO:0000313" key="2">
    <source>
        <dbReference type="EMBL" id="GMT33151.1"/>
    </source>
</evidence>
<evidence type="ECO:0000259" key="1">
    <source>
        <dbReference type="PROSITE" id="PS50097"/>
    </source>
</evidence>
<dbReference type="PROSITE" id="PS50097">
    <property type="entry name" value="BTB"/>
    <property type="match status" value="1"/>
</dbReference>
<protein>
    <recommendedName>
        <fullName evidence="1">BTB domain-containing protein</fullName>
    </recommendedName>
</protein>
<feature type="domain" description="BTB" evidence="1">
    <location>
        <begin position="63"/>
        <end position="130"/>
    </location>
</feature>